<dbReference type="EMBL" id="BRPK01000006">
    <property type="protein sequence ID" value="GLB39443.1"/>
    <property type="molecule type" value="Genomic_DNA"/>
</dbReference>
<reference evidence="1" key="1">
    <citation type="submission" date="2022-07" db="EMBL/GenBank/DDBJ databases">
        <title>The genome of Lyophyllum shimeji provides insight into the initial evolution of ectomycorrhizal fungal genome.</title>
        <authorList>
            <person name="Kobayashi Y."/>
            <person name="Shibata T."/>
            <person name="Hirakawa H."/>
            <person name="Shigenobu S."/>
            <person name="Nishiyama T."/>
            <person name="Yamada A."/>
            <person name="Hasebe M."/>
            <person name="Kawaguchi M."/>
        </authorList>
    </citation>
    <scope>NUCLEOTIDE SEQUENCE</scope>
    <source>
        <strain evidence="1">AT787</strain>
    </source>
</reference>
<comment type="caution">
    <text evidence="1">The sequence shown here is derived from an EMBL/GenBank/DDBJ whole genome shotgun (WGS) entry which is preliminary data.</text>
</comment>
<accession>A0A9P3UN95</accession>
<keyword evidence="2" id="KW-1185">Reference proteome</keyword>
<evidence type="ECO:0000313" key="2">
    <source>
        <dbReference type="Proteomes" id="UP001063166"/>
    </source>
</evidence>
<evidence type="ECO:0000313" key="1">
    <source>
        <dbReference type="EMBL" id="GLB39443.1"/>
    </source>
</evidence>
<sequence length="261" mass="28655">MVDAYTPCAFHVSHAMPRLTTRLNNVRGLNVTFCPSWRLQSAEPIRPRNCLPDSAFIPELRTGRSLDSSSTVSLLPAFTEPPYSLRTTPLNPHARPGRLGVDISPAVGCSQVVQCGALGQPCTLSSNYKFCVVRDAGGYFRPCPGASSLGRKSLYADHDPAAEFYLASFITRKIKRPETCHATLLLECRSTVYAIYPELLFGNQVASENGVYSRPHETHCDPAVPLDLTEKKNTLADGVLVSGEARNDSASWTTFLTRRKH</sequence>
<gene>
    <name evidence="1" type="ORF">LshimejAT787_0606050</name>
</gene>
<organism evidence="1 2">
    <name type="scientific">Lyophyllum shimeji</name>
    <name type="common">Hon-shimeji</name>
    <name type="synonym">Tricholoma shimeji</name>
    <dbReference type="NCBI Taxonomy" id="47721"/>
    <lineage>
        <taxon>Eukaryota</taxon>
        <taxon>Fungi</taxon>
        <taxon>Dikarya</taxon>
        <taxon>Basidiomycota</taxon>
        <taxon>Agaricomycotina</taxon>
        <taxon>Agaricomycetes</taxon>
        <taxon>Agaricomycetidae</taxon>
        <taxon>Agaricales</taxon>
        <taxon>Tricholomatineae</taxon>
        <taxon>Lyophyllaceae</taxon>
        <taxon>Lyophyllum</taxon>
    </lineage>
</organism>
<dbReference type="AlphaFoldDB" id="A0A9P3UN95"/>
<protein>
    <submittedName>
        <fullName evidence="1">Uncharacterized protein</fullName>
    </submittedName>
</protein>
<name>A0A9P3UN95_LYOSH</name>
<proteinExistence type="predicted"/>
<dbReference type="Proteomes" id="UP001063166">
    <property type="component" value="Unassembled WGS sequence"/>
</dbReference>